<comment type="subcellular location">
    <subcellularLocation>
        <location evidence="3">Mitochondrion inner membrane</location>
        <topology evidence="3">Peripheral membrane protein</topology>
        <orientation evidence="3">Matrix side</orientation>
    </subcellularLocation>
</comment>
<comment type="similarity">
    <text evidence="1 3">Belongs to the complex I NDUFA12 subunit family.</text>
</comment>
<keyword evidence="5" id="KW-1185">Reference proteome</keyword>
<keyword evidence="3" id="KW-0249">Electron transport</keyword>
<evidence type="ECO:0000256" key="3">
    <source>
        <dbReference type="RuleBase" id="RU363103"/>
    </source>
</evidence>
<keyword evidence="3" id="KW-0679">Respiratory chain</keyword>
<organism evidence="4 5">
    <name type="scientific">Sousa chinensis</name>
    <name type="common">Indo-pacific humpbacked dolphin</name>
    <name type="synonym">Steno chinensis</name>
    <dbReference type="NCBI Taxonomy" id="103600"/>
    <lineage>
        <taxon>Eukaryota</taxon>
        <taxon>Metazoa</taxon>
        <taxon>Chordata</taxon>
        <taxon>Craniata</taxon>
        <taxon>Vertebrata</taxon>
        <taxon>Euteleostomi</taxon>
        <taxon>Mammalia</taxon>
        <taxon>Eutheria</taxon>
        <taxon>Laurasiatheria</taxon>
        <taxon>Artiodactyla</taxon>
        <taxon>Whippomorpha</taxon>
        <taxon>Cetacea</taxon>
        <taxon>Odontoceti</taxon>
        <taxon>Delphinidae</taxon>
        <taxon>Sousa</taxon>
    </lineage>
</organism>
<feature type="non-terminal residue" evidence="4">
    <location>
        <position position="1"/>
    </location>
</feature>
<dbReference type="PANTHER" id="PTHR12910:SF2">
    <property type="entry name" value="NADH DEHYDROGENASE [UBIQUINONE] 1 ALPHA SUBCOMPLEX SUBUNIT 12"/>
    <property type="match status" value="1"/>
</dbReference>
<comment type="function">
    <text evidence="3">Accessory subunit of the mitochondrial membrane respiratory chain NADH dehydrogenase (Complex I), that is believed not to be involved in catalysis. Complex I functions in the transfer of electrons from NADH to the respiratory chain. The immediate electron acceptor for the enzyme is believed to be ubiquinone.</text>
</comment>
<keyword evidence="3" id="KW-0999">Mitochondrion inner membrane</keyword>
<accession>A0A484GS41</accession>
<feature type="non-terminal residue" evidence="4">
    <location>
        <position position="97"/>
    </location>
</feature>
<evidence type="ECO:0000256" key="2">
    <source>
        <dbReference type="ARBA" id="ARBA00040285"/>
    </source>
</evidence>
<evidence type="ECO:0000313" key="4">
    <source>
        <dbReference type="EMBL" id="TEA38562.1"/>
    </source>
</evidence>
<dbReference type="InterPro" id="IPR007763">
    <property type="entry name" value="NDUFA12"/>
</dbReference>
<evidence type="ECO:0000256" key="1">
    <source>
        <dbReference type="ARBA" id="ARBA00007355"/>
    </source>
</evidence>
<name>A0A484GS41_SOUCH</name>
<keyword evidence="3" id="KW-0472">Membrane</keyword>
<dbReference type="Proteomes" id="UP000295264">
    <property type="component" value="Unassembled WGS sequence"/>
</dbReference>
<comment type="subunit">
    <text evidence="3">Complex I is composed of 45 different subunits.</text>
</comment>
<reference evidence="4 5" key="1">
    <citation type="journal article" date="2018" name="Genomics">
        <title>Molecular footprints of inshore aquatic adaptation in Indo-Pacific humpback dolphin (Sousa chinensis).</title>
        <authorList>
            <person name="Ming Y."/>
            <person name="Jian J."/>
            <person name="Yu F."/>
            <person name="Yu X."/>
            <person name="Wang J."/>
            <person name="Liu W."/>
        </authorList>
    </citation>
    <scope>NUCLEOTIDE SEQUENCE [LARGE SCALE GENOMIC DNA]</scope>
    <source>
        <strain evidence="4">MY-2018</strain>
        <tissue evidence="4">Skin</tissue>
    </source>
</reference>
<evidence type="ECO:0000313" key="5">
    <source>
        <dbReference type="Proteomes" id="UP000295264"/>
    </source>
</evidence>
<dbReference type="PANTHER" id="PTHR12910">
    <property type="entry name" value="NADH-UBIQUINONE OXIDOREDUCTASE SUBUNIT B17.2"/>
    <property type="match status" value="1"/>
</dbReference>
<gene>
    <name evidence="4" type="ORF">DBR06_SOUSAS110476</name>
</gene>
<comment type="caution">
    <text evidence="4">The sequence shown here is derived from an EMBL/GenBank/DDBJ whole genome shotgun (WGS) entry which is preliminary data.</text>
</comment>
<keyword evidence="3" id="KW-0496">Mitochondrion</keyword>
<keyword evidence="3" id="KW-0813">Transport</keyword>
<dbReference type="GO" id="GO:0045271">
    <property type="term" value="C:respiratory chain complex I"/>
    <property type="evidence" value="ECO:0007669"/>
    <property type="project" value="InterPro"/>
</dbReference>
<proteinExistence type="inferred from homology"/>
<protein>
    <recommendedName>
        <fullName evidence="2 3">NADH dehydrogenase [ubiquinone] 1 alpha subcomplex subunit 12</fullName>
    </recommendedName>
</protein>
<dbReference type="AlphaFoldDB" id="A0A484GS41"/>
<dbReference type="EMBL" id="QWLN02004798">
    <property type="protein sequence ID" value="TEA38562.1"/>
    <property type="molecule type" value="Genomic_DNA"/>
</dbReference>
<dbReference type="GO" id="GO:0006979">
    <property type="term" value="P:response to oxidative stress"/>
    <property type="evidence" value="ECO:0007669"/>
    <property type="project" value="TreeGrafter"/>
</dbReference>
<dbReference type="GO" id="GO:0005743">
    <property type="term" value="C:mitochondrial inner membrane"/>
    <property type="evidence" value="ECO:0007669"/>
    <property type="project" value="UniProtKB-SubCell"/>
</dbReference>
<sequence length="97" mass="11244">IQRLVTKHGLQQVSGQGSLHGYLQIFFRTNDVRVGTLVGEDKNGNKYYEDSKQKSPIARTFIWTNHKFSMSGTPQQYIPYSTTRKKIQEWVPPLIPY</sequence>